<evidence type="ECO:0000256" key="14">
    <source>
        <dbReference type="ARBA" id="ARBA00023137"/>
    </source>
</evidence>
<keyword evidence="20" id="KW-1185">Reference proteome</keyword>
<keyword evidence="5" id="KW-1003">Cell membrane</keyword>
<feature type="transmembrane region" description="Helical" evidence="16">
    <location>
        <begin position="263"/>
        <end position="282"/>
    </location>
</feature>
<evidence type="ECO:0000256" key="13">
    <source>
        <dbReference type="ARBA" id="ARBA00023136"/>
    </source>
</evidence>
<organism evidence="19 20">
    <name type="scientific">Bosea lathyri</name>
    <dbReference type="NCBI Taxonomy" id="1036778"/>
    <lineage>
        <taxon>Bacteria</taxon>
        <taxon>Pseudomonadati</taxon>
        <taxon>Pseudomonadota</taxon>
        <taxon>Alphaproteobacteria</taxon>
        <taxon>Hyphomicrobiales</taxon>
        <taxon>Boseaceae</taxon>
        <taxon>Bosea</taxon>
    </lineage>
</organism>
<comment type="similarity">
    <text evidence="2">Belongs to the CpsD/CapB family.</text>
</comment>
<gene>
    <name evidence="19" type="ORF">SAMN04488115_10461</name>
</gene>
<dbReference type="InterPro" id="IPR027417">
    <property type="entry name" value="P-loop_NTPase"/>
</dbReference>
<dbReference type="InterPro" id="IPR003856">
    <property type="entry name" value="LPS_length_determ_N"/>
</dbReference>
<evidence type="ECO:0000256" key="11">
    <source>
        <dbReference type="ARBA" id="ARBA00022840"/>
    </source>
</evidence>
<comment type="similarity">
    <text evidence="3">Belongs to the etk/wzc family.</text>
</comment>
<evidence type="ECO:0000256" key="10">
    <source>
        <dbReference type="ARBA" id="ARBA00022777"/>
    </source>
</evidence>
<keyword evidence="8 16" id="KW-0812">Transmembrane</keyword>
<feature type="domain" description="AAA" evidence="18">
    <location>
        <begin position="364"/>
        <end position="487"/>
    </location>
</feature>
<evidence type="ECO:0000256" key="2">
    <source>
        <dbReference type="ARBA" id="ARBA00007316"/>
    </source>
</evidence>
<evidence type="ECO:0000256" key="1">
    <source>
        <dbReference type="ARBA" id="ARBA00004429"/>
    </source>
</evidence>
<reference evidence="19 20" key="1">
    <citation type="submission" date="2016-10" db="EMBL/GenBank/DDBJ databases">
        <authorList>
            <person name="de Groot N.N."/>
        </authorList>
    </citation>
    <scope>NUCLEOTIDE SEQUENCE [LARGE SCALE GENOMIC DNA]</scope>
    <source>
        <strain evidence="19 20">DSM 26656</strain>
    </source>
</reference>
<evidence type="ECO:0000256" key="5">
    <source>
        <dbReference type="ARBA" id="ARBA00022475"/>
    </source>
</evidence>
<comment type="subcellular location">
    <subcellularLocation>
        <location evidence="1">Cell inner membrane</location>
        <topology evidence="1">Multi-pass membrane protein</topology>
    </subcellularLocation>
</comment>
<keyword evidence="10" id="KW-0418">Kinase</keyword>
<sequence>MLQLTGHNNGLNEESSRTAFQPESEQDLVVAFRQNWRTILACVAVALAIAMAIIATSRPIYIGSARILFDPRRAEPYRQNSDRELAQFSIDTAQLESQIQLLRSEQVSRTVIEAHRLDQDPEFTNPAPSLRSFLRSLLATEAPPPASYSAVSNEFDSRLDVRRLGQSYVLQVSFQSADPLKAAKLANAVTAAYIGKQVSSRIEGAVRSSQFERPIRELSAEGVTVTEAIKSGKIDIDNFPAADARVISGALTPTGPSAPRTSLIVGFALSLGLLTGGLLALLRHRKRKAIRLRSQVERQLGVNYLGSFRALRSQAPGLRSSAIEASDRWGVDVMAETPAAPFGTSLRTIRTSFEMQVGHRGGQCIGVTSANSGEGKSQVALGLALSFAAAGRKTLLIDANPRNPTLSERLAVHLQTRSTTGFVQVLAGEYLSTAISPALARNLSFMPIGHEHELANFSDLFDTSAASELFKRLREQYDRVIIDLPGFSVLPDAWAIGSIIDSYLLVIEAGRTRHSDAMQMISALKFANAGIAGAVLNERRG</sequence>
<dbReference type="CDD" id="cd05387">
    <property type="entry name" value="BY-kinase"/>
    <property type="match status" value="1"/>
</dbReference>
<dbReference type="GO" id="GO:0005886">
    <property type="term" value="C:plasma membrane"/>
    <property type="evidence" value="ECO:0007669"/>
    <property type="project" value="UniProtKB-SubCell"/>
</dbReference>
<dbReference type="InterPro" id="IPR050445">
    <property type="entry name" value="Bact_polysacc_biosynth/exp"/>
</dbReference>
<dbReference type="PANTHER" id="PTHR32309">
    <property type="entry name" value="TYROSINE-PROTEIN KINASE"/>
    <property type="match status" value="1"/>
</dbReference>
<dbReference type="PANTHER" id="PTHR32309:SF13">
    <property type="entry name" value="FERRIC ENTEROBACTIN TRANSPORT PROTEIN FEPE"/>
    <property type="match status" value="1"/>
</dbReference>
<dbReference type="OrthoDB" id="230260at2"/>
<keyword evidence="11" id="KW-0067">ATP-binding</keyword>
<evidence type="ECO:0000256" key="9">
    <source>
        <dbReference type="ARBA" id="ARBA00022741"/>
    </source>
</evidence>
<dbReference type="SUPFAM" id="SSF52540">
    <property type="entry name" value="P-loop containing nucleoside triphosphate hydrolases"/>
    <property type="match status" value="1"/>
</dbReference>
<evidence type="ECO:0000256" key="3">
    <source>
        <dbReference type="ARBA" id="ARBA00008883"/>
    </source>
</evidence>
<accession>A0A1H5YRW6</accession>
<dbReference type="InterPro" id="IPR005702">
    <property type="entry name" value="Wzc-like_C"/>
</dbReference>
<evidence type="ECO:0000313" key="20">
    <source>
        <dbReference type="Proteomes" id="UP000236743"/>
    </source>
</evidence>
<keyword evidence="7" id="KW-0808">Transferase</keyword>
<comment type="catalytic activity">
    <reaction evidence="15">
        <text>L-tyrosyl-[protein] + ATP = O-phospho-L-tyrosyl-[protein] + ADP + H(+)</text>
        <dbReference type="Rhea" id="RHEA:10596"/>
        <dbReference type="Rhea" id="RHEA-COMP:10136"/>
        <dbReference type="Rhea" id="RHEA-COMP:20101"/>
        <dbReference type="ChEBI" id="CHEBI:15378"/>
        <dbReference type="ChEBI" id="CHEBI:30616"/>
        <dbReference type="ChEBI" id="CHEBI:46858"/>
        <dbReference type="ChEBI" id="CHEBI:61978"/>
        <dbReference type="ChEBI" id="CHEBI:456216"/>
        <dbReference type="EC" id="2.7.10.2"/>
    </reaction>
</comment>
<dbReference type="GO" id="GO:0004713">
    <property type="term" value="F:protein tyrosine kinase activity"/>
    <property type="evidence" value="ECO:0007669"/>
    <property type="project" value="TreeGrafter"/>
</dbReference>
<keyword evidence="6" id="KW-0997">Cell inner membrane</keyword>
<dbReference type="InterPro" id="IPR025669">
    <property type="entry name" value="AAA_dom"/>
</dbReference>
<evidence type="ECO:0000256" key="16">
    <source>
        <dbReference type="SAM" id="Phobius"/>
    </source>
</evidence>
<dbReference type="Proteomes" id="UP000236743">
    <property type="component" value="Unassembled WGS sequence"/>
</dbReference>
<dbReference type="EC" id="2.7.10.2" evidence="4"/>
<keyword evidence="14" id="KW-0829">Tyrosine-protein kinase</keyword>
<proteinExistence type="inferred from homology"/>
<evidence type="ECO:0000256" key="4">
    <source>
        <dbReference type="ARBA" id="ARBA00011903"/>
    </source>
</evidence>
<evidence type="ECO:0000259" key="17">
    <source>
        <dbReference type="Pfam" id="PF02706"/>
    </source>
</evidence>
<protein>
    <recommendedName>
        <fullName evidence="4">non-specific protein-tyrosine kinase</fullName>
        <ecNumber evidence="4">2.7.10.2</ecNumber>
    </recommendedName>
</protein>
<evidence type="ECO:0000256" key="8">
    <source>
        <dbReference type="ARBA" id="ARBA00022692"/>
    </source>
</evidence>
<dbReference type="Pfam" id="PF02706">
    <property type="entry name" value="Wzz"/>
    <property type="match status" value="1"/>
</dbReference>
<feature type="transmembrane region" description="Helical" evidence="16">
    <location>
        <begin position="39"/>
        <end position="61"/>
    </location>
</feature>
<dbReference type="RefSeq" id="WP_103872523.1">
    <property type="nucleotide sequence ID" value="NZ_FNUY01000004.1"/>
</dbReference>
<evidence type="ECO:0000259" key="18">
    <source>
        <dbReference type="Pfam" id="PF13614"/>
    </source>
</evidence>
<keyword evidence="9" id="KW-0547">Nucleotide-binding</keyword>
<feature type="domain" description="Polysaccharide chain length determinant N-terminal" evidence="17">
    <location>
        <begin position="27"/>
        <end position="113"/>
    </location>
</feature>
<evidence type="ECO:0000256" key="15">
    <source>
        <dbReference type="ARBA" id="ARBA00051245"/>
    </source>
</evidence>
<name>A0A1H5YRW6_9HYPH</name>
<keyword evidence="13 16" id="KW-0472">Membrane</keyword>
<dbReference type="EMBL" id="FNUY01000004">
    <property type="protein sequence ID" value="SEG26768.1"/>
    <property type="molecule type" value="Genomic_DNA"/>
</dbReference>
<evidence type="ECO:0000313" key="19">
    <source>
        <dbReference type="EMBL" id="SEG26768.1"/>
    </source>
</evidence>
<dbReference type="Gene3D" id="3.40.50.300">
    <property type="entry name" value="P-loop containing nucleotide triphosphate hydrolases"/>
    <property type="match status" value="1"/>
</dbReference>
<keyword evidence="12 16" id="KW-1133">Transmembrane helix</keyword>
<dbReference type="Pfam" id="PF13614">
    <property type="entry name" value="AAA_31"/>
    <property type="match status" value="1"/>
</dbReference>
<evidence type="ECO:0000256" key="12">
    <source>
        <dbReference type="ARBA" id="ARBA00022989"/>
    </source>
</evidence>
<evidence type="ECO:0000256" key="6">
    <source>
        <dbReference type="ARBA" id="ARBA00022519"/>
    </source>
</evidence>
<evidence type="ECO:0000256" key="7">
    <source>
        <dbReference type="ARBA" id="ARBA00022679"/>
    </source>
</evidence>
<dbReference type="AlphaFoldDB" id="A0A1H5YRW6"/>